<organism evidence="1 2">
    <name type="scientific">Prorocentrum cordatum</name>
    <dbReference type="NCBI Taxonomy" id="2364126"/>
    <lineage>
        <taxon>Eukaryota</taxon>
        <taxon>Sar</taxon>
        <taxon>Alveolata</taxon>
        <taxon>Dinophyceae</taxon>
        <taxon>Prorocentrales</taxon>
        <taxon>Prorocentraceae</taxon>
        <taxon>Prorocentrum</taxon>
    </lineage>
</organism>
<gene>
    <name evidence="1" type="ORF">PCOR1329_LOCUS37332</name>
</gene>
<keyword evidence="2" id="KW-1185">Reference proteome</keyword>
<evidence type="ECO:0000313" key="2">
    <source>
        <dbReference type="Proteomes" id="UP001189429"/>
    </source>
</evidence>
<evidence type="ECO:0000313" key="1">
    <source>
        <dbReference type="EMBL" id="CAK0842583.1"/>
    </source>
</evidence>
<name>A0ABN9TBL3_9DINO</name>
<dbReference type="Proteomes" id="UP001189429">
    <property type="component" value="Unassembled WGS sequence"/>
</dbReference>
<accession>A0ABN9TBL3</accession>
<reference evidence="1" key="1">
    <citation type="submission" date="2023-10" db="EMBL/GenBank/DDBJ databases">
        <authorList>
            <person name="Chen Y."/>
            <person name="Shah S."/>
            <person name="Dougan E. K."/>
            <person name="Thang M."/>
            <person name="Chan C."/>
        </authorList>
    </citation>
    <scope>NUCLEOTIDE SEQUENCE [LARGE SCALE GENOMIC DNA]</scope>
</reference>
<dbReference type="EMBL" id="CAUYUJ010014527">
    <property type="protein sequence ID" value="CAK0842583.1"/>
    <property type="molecule type" value="Genomic_DNA"/>
</dbReference>
<comment type="caution">
    <text evidence="1">The sequence shown here is derived from an EMBL/GenBank/DDBJ whole genome shotgun (WGS) entry which is preliminary data.</text>
</comment>
<proteinExistence type="predicted"/>
<feature type="non-terminal residue" evidence="1">
    <location>
        <position position="51"/>
    </location>
</feature>
<protein>
    <submittedName>
        <fullName evidence="1">Uncharacterized protein</fullName>
    </submittedName>
</protein>
<sequence>MTTMSALEPKALPLLHDVRCAGGSVSEFAALAARRTPQLPKVPDCVRRHLR</sequence>